<keyword evidence="2" id="KW-1185">Reference proteome</keyword>
<dbReference type="HOGENOM" id="CLU_2429927_0_0_1"/>
<organism evidence="1 2">
    <name type="scientific">Tribolium castaneum</name>
    <name type="common">Red flour beetle</name>
    <dbReference type="NCBI Taxonomy" id="7070"/>
    <lineage>
        <taxon>Eukaryota</taxon>
        <taxon>Metazoa</taxon>
        <taxon>Ecdysozoa</taxon>
        <taxon>Arthropoda</taxon>
        <taxon>Hexapoda</taxon>
        <taxon>Insecta</taxon>
        <taxon>Pterygota</taxon>
        <taxon>Neoptera</taxon>
        <taxon>Endopterygota</taxon>
        <taxon>Coleoptera</taxon>
        <taxon>Polyphaga</taxon>
        <taxon>Cucujiformia</taxon>
        <taxon>Tenebrionidae</taxon>
        <taxon>Tenebrionidae incertae sedis</taxon>
        <taxon>Tribolium</taxon>
    </lineage>
</organism>
<dbReference type="InParanoid" id="D6WRK0"/>
<evidence type="ECO:0000313" key="2">
    <source>
        <dbReference type="Proteomes" id="UP000007266"/>
    </source>
</evidence>
<gene>
    <name evidence="1" type="primary">GLEAN_10020</name>
    <name evidence="1" type="ORF">TcasGA2_TC010020</name>
</gene>
<reference evidence="1 2" key="2">
    <citation type="journal article" date="2010" name="Nucleic Acids Res.">
        <title>BeetleBase in 2010: revisions to provide comprehensive genomic information for Tribolium castaneum.</title>
        <authorList>
            <person name="Kim H.S."/>
            <person name="Murphy T."/>
            <person name="Xia J."/>
            <person name="Caragea D."/>
            <person name="Park Y."/>
            <person name="Beeman R.W."/>
            <person name="Lorenzen M.D."/>
            <person name="Butcher S."/>
            <person name="Manak J.R."/>
            <person name="Brown S.J."/>
        </authorList>
    </citation>
    <scope>GENOME REANNOTATION</scope>
    <source>
        <strain evidence="1 2">Georgia GA2</strain>
    </source>
</reference>
<dbReference type="AlphaFoldDB" id="D6WRK0"/>
<dbReference type="EMBL" id="KQ971354">
    <property type="protein sequence ID" value="EFA07046.1"/>
    <property type="molecule type" value="Genomic_DNA"/>
</dbReference>
<name>D6WRK0_TRICA</name>
<sequence>MEENGEFLRWGRRYYFIITGNSDGSRAAEVWKRVRILGRSGNLAIFRLHRIPTLRSAPVKTHTNKFECVSVKPSQPVDFSCHLRPRLITHI</sequence>
<dbReference type="Proteomes" id="UP000007266">
    <property type="component" value="Linkage group 7"/>
</dbReference>
<reference evidence="1 2" key="1">
    <citation type="journal article" date="2008" name="Nature">
        <title>The genome of the model beetle and pest Tribolium castaneum.</title>
        <authorList>
            <consortium name="Tribolium Genome Sequencing Consortium"/>
            <person name="Richards S."/>
            <person name="Gibbs R.A."/>
            <person name="Weinstock G.M."/>
            <person name="Brown S.J."/>
            <person name="Denell R."/>
            <person name="Beeman R.W."/>
            <person name="Gibbs R."/>
            <person name="Beeman R.W."/>
            <person name="Brown S.J."/>
            <person name="Bucher G."/>
            <person name="Friedrich M."/>
            <person name="Grimmelikhuijzen C.J."/>
            <person name="Klingler M."/>
            <person name="Lorenzen M."/>
            <person name="Richards S."/>
            <person name="Roth S."/>
            <person name="Schroder R."/>
            <person name="Tautz D."/>
            <person name="Zdobnov E.M."/>
            <person name="Muzny D."/>
            <person name="Gibbs R.A."/>
            <person name="Weinstock G.M."/>
            <person name="Attaway T."/>
            <person name="Bell S."/>
            <person name="Buhay C.J."/>
            <person name="Chandrabose M.N."/>
            <person name="Chavez D."/>
            <person name="Clerk-Blankenburg K.P."/>
            <person name="Cree A."/>
            <person name="Dao M."/>
            <person name="Davis C."/>
            <person name="Chacko J."/>
            <person name="Dinh H."/>
            <person name="Dugan-Rocha S."/>
            <person name="Fowler G."/>
            <person name="Garner T.T."/>
            <person name="Garnes J."/>
            <person name="Gnirke A."/>
            <person name="Hawes A."/>
            <person name="Hernandez J."/>
            <person name="Hines S."/>
            <person name="Holder M."/>
            <person name="Hume J."/>
            <person name="Jhangiani S.N."/>
            <person name="Joshi V."/>
            <person name="Khan Z.M."/>
            <person name="Jackson L."/>
            <person name="Kovar C."/>
            <person name="Kowis A."/>
            <person name="Lee S."/>
            <person name="Lewis L.R."/>
            <person name="Margolis J."/>
            <person name="Morgan M."/>
            <person name="Nazareth L.V."/>
            <person name="Nguyen N."/>
            <person name="Okwuonu G."/>
            <person name="Parker D."/>
            <person name="Richards S."/>
            <person name="Ruiz S.J."/>
            <person name="Santibanez J."/>
            <person name="Savard J."/>
            <person name="Scherer S.E."/>
            <person name="Schneider B."/>
            <person name="Sodergren E."/>
            <person name="Tautz D."/>
            <person name="Vattahil S."/>
            <person name="Villasana D."/>
            <person name="White C.S."/>
            <person name="Wright R."/>
            <person name="Park Y."/>
            <person name="Beeman R.W."/>
            <person name="Lord J."/>
            <person name="Oppert B."/>
            <person name="Lorenzen M."/>
            <person name="Brown S."/>
            <person name="Wang L."/>
            <person name="Savard J."/>
            <person name="Tautz D."/>
            <person name="Richards S."/>
            <person name="Weinstock G."/>
            <person name="Gibbs R.A."/>
            <person name="Liu Y."/>
            <person name="Worley K."/>
            <person name="Weinstock G."/>
            <person name="Elsik C.G."/>
            <person name="Reese J.T."/>
            <person name="Elhaik E."/>
            <person name="Landan G."/>
            <person name="Graur D."/>
            <person name="Arensburger P."/>
            <person name="Atkinson P."/>
            <person name="Beeman R.W."/>
            <person name="Beidler J."/>
            <person name="Brown S.J."/>
            <person name="Demuth J.P."/>
            <person name="Drury D.W."/>
            <person name="Du Y.Z."/>
            <person name="Fujiwara H."/>
            <person name="Lorenzen M."/>
            <person name="Maselli V."/>
            <person name="Osanai M."/>
            <person name="Park Y."/>
            <person name="Robertson H.M."/>
            <person name="Tu Z."/>
            <person name="Wang J.J."/>
            <person name="Wang S."/>
            <person name="Richards S."/>
            <person name="Song H."/>
            <person name="Zhang L."/>
            <person name="Sodergren E."/>
            <person name="Werner D."/>
            <person name="Stanke M."/>
            <person name="Morgenstern B."/>
            <person name="Solovyev V."/>
            <person name="Kosarev P."/>
            <person name="Brown G."/>
            <person name="Chen H.C."/>
            <person name="Ermolaeva O."/>
            <person name="Hlavina W."/>
            <person name="Kapustin Y."/>
            <person name="Kiryutin B."/>
            <person name="Kitts P."/>
            <person name="Maglott D."/>
            <person name="Pruitt K."/>
            <person name="Sapojnikov V."/>
            <person name="Souvorov A."/>
            <person name="Mackey A.J."/>
            <person name="Waterhouse R.M."/>
            <person name="Wyder S."/>
            <person name="Zdobnov E.M."/>
            <person name="Zdobnov E.M."/>
            <person name="Wyder S."/>
            <person name="Kriventseva E.V."/>
            <person name="Kadowaki T."/>
            <person name="Bork P."/>
            <person name="Aranda M."/>
            <person name="Bao R."/>
            <person name="Beermann A."/>
            <person name="Berns N."/>
            <person name="Bolognesi R."/>
            <person name="Bonneton F."/>
            <person name="Bopp D."/>
            <person name="Brown S.J."/>
            <person name="Bucher G."/>
            <person name="Butts T."/>
            <person name="Chaumot A."/>
            <person name="Denell R.E."/>
            <person name="Ferrier D.E."/>
            <person name="Friedrich M."/>
            <person name="Gordon C.M."/>
            <person name="Jindra M."/>
            <person name="Klingler M."/>
            <person name="Lan Q."/>
            <person name="Lattorff H.M."/>
            <person name="Laudet V."/>
            <person name="von Levetsow C."/>
            <person name="Liu Z."/>
            <person name="Lutz R."/>
            <person name="Lynch J.A."/>
            <person name="da Fonseca R.N."/>
            <person name="Posnien N."/>
            <person name="Reuter R."/>
            <person name="Roth S."/>
            <person name="Savard J."/>
            <person name="Schinko J.B."/>
            <person name="Schmitt C."/>
            <person name="Schoppmeier M."/>
            <person name="Schroder R."/>
            <person name="Shippy T.D."/>
            <person name="Simonnet F."/>
            <person name="Marques-Souza H."/>
            <person name="Tautz D."/>
            <person name="Tomoyasu Y."/>
            <person name="Trauner J."/>
            <person name="Van der Zee M."/>
            <person name="Vervoort M."/>
            <person name="Wittkopp N."/>
            <person name="Wimmer E.A."/>
            <person name="Yang X."/>
            <person name="Jones A.K."/>
            <person name="Sattelle D.B."/>
            <person name="Ebert P.R."/>
            <person name="Nelson D."/>
            <person name="Scott J.G."/>
            <person name="Beeman R.W."/>
            <person name="Muthukrishnan S."/>
            <person name="Kramer K.J."/>
            <person name="Arakane Y."/>
            <person name="Beeman R.W."/>
            <person name="Zhu Q."/>
            <person name="Hogenkamp D."/>
            <person name="Dixit R."/>
            <person name="Oppert B."/>
            <person name="Jiang H."/>
            <person name="Zou Z."/>
            <person name="Marshall J."/>
            <person name="Elpidina E."/>
            <person name="Vinokurov K."/>
            <person name="Oppert C."/>
            <person name="Zou Z."/>
            <person name="Evans J."/>
            <person name="Lu Z."/>
            <person name="Zhao P."/>
            <person name="Sumathipala N."/>
            <person name="Altincicek B."/>
            <person name="Vilcinskas A."/>
            <person name="Williams M."/>
            <person name="Hultmark D."/>
            <person name="Hetru C."/>
            <person name="Jiang H."/>
            <person name="Grimmelikhuijzen C.J."/>
            <person name="Hauser F."/>
            <person name="Cazzamali G."/>
            <person name="Williamson M."/>
            <person name="Park Y."/>
            <person name="Li B."/>
            <person name="Tanaka Y."/>
            <person name="Predel R."/>
            <person name="Neupert S."/>
            <person name="Schachtner J."/>
            <person name="Verleyen P."/>
            <person name="Raible F."/>
            <person name="Bork P."/>
            <person name="Friedrich M."/>
            <person name="Walden K.K."/>
            <person name="Robertson H.M."/>
            <person name="Angeli S."/>
            <person name="Foret S."/>
            <person name="Bucher G."/>
            <person name="Schuetz S."/>
            <person name="Maleszka R."/>
            <person name="Wimmer E.A."/>
            <person name="Beeman R.W."/>
            <person name="Lorenzen M."/>
            <person name="Tomoyasu Y."/>
            <person name="Miller S.C."/>
            <person name="Grossmann D."/>
            <person name="Bucher G."/>
        </authorList>
    </citation>
    <scope>NUCLEOTIDE SEQUENCE [LARGE SCALE GENOMIC DNA]</scope>
    <source>
        <strain evidence="1 2">Georgia GA2</strain>
    </source>
</reference>
<accession>D6WRK0</accession>
<evidence type="ECO:0000313" key="1">
    <source>
        <dbReference type="EMBL" id="EFA07046.1"/>
    </source>
</evidence>
<proteinExistence type="predicted"/>
<protein>
    <submittedName>
        <fullName evidence="1">Uncharacterized protein</fullName>
    </submittedName>
</protein>